<protein>
    <submittedName>
        <fullName evidence="2">Uncharacterized protein</fullName>
    </submittedName>
</protein>
<accession>A0A1F7XYG9</accession>
<feature type="transmembrane region" description="Helical" evidence="1">
    <location>
        <begin position="378"/>
        <end position="398"/>
    </location>
</feature>
<name>A0A1F7XYG9_9BACT</name>
<feature type="transmembrane region" description="Helical" evidence="1">
    <location>
        <begin position="5"/>
        <end position="27"/>
    </location>
</feature>
<sequence>MLKKLLPFLIIYIFVIVLYCPALSTFFSHDDFFHFKVSLTDGSFGQFIKFFGFYPFEQRQIAFYRPLFREVLYNSFYYLFGLNQIPFRLLSFSIHFINIYLVFSFMQKLLNKKVISYFTSFFFGVTAANVAPFYYLAGGIQTQGATMLILLTLISFIKYLKSKRSKYFSFTLITFILALASHEQSAIIPILLSGLVFLKLKTNRLKKIIKLWPLFLTLAIYVYLNISVIGYSSTETQYQMIFNFKTTIQTLAWYGVWALGLPETFVDYLLPGFGLNPNLMRYWGNYYRIIFPMFFLAILVISILTLNLFLKSKKVFVNKNFLFFLIWFPLGILPVLFLPQHKSSHYLYPSLPAFWGTLGYIIFTGYQKLTNSHPNFSRFFLVSLLTSLALLSITSAILGRTTYWAATRGKIAGRLVQLVKSKYPSLPQGSAIYFTNDPNYPFISEDWGGTSKQAYFALNGEDALQLLYNDSSLRVYYEDLGGVPVNFPEEKIYTLIAQI</sequence>
<dbReference type="AlphaFoldDB" id="A0A1F7XYG9"/>
<evidence type="ECO:0000313" key="3">
    <source>
        <dbReference type="Proteomes" id="UP000176741"/>
    </source>
</evidence>
<organism evidence="2 3">
    <name type="scientific">Candidatus Woesebacteria bacterium RIFCSPHIGHO2_01_FULL_38_26b</name>
    <dbReference type="NCBI Taxonomy" id="1802491"/>
    <lineage>
        <taxon>Bacteria</taxon>
        <taxon>Candidatus Woeseibacteriota</taxon>
    </lineage>
</organism>
<feature type="transmembrane region" description="Helical" evidence="1">
    <location>
        <begin position="321"/>
        <end position="340"/>
    </location>
</feature>
<evidence type="ECO:0000313" key="2">
    <source>
        <dbReference type="EMBL" id="OGM20072.1"/>
    </source>
</evidence>
<proteinExistence type="predicted"/>
<keyword evidence="1" id="KW-1133">Transmembrane helix</keyword>
<gene>
    <name evidence="2" type="ORF">A2771_00500</name>
</gene>
<reference evidence="2 3" key="1">
    <citation type="journal article" date="2016" name="Nat. Commun.">
        <title>Thousands of microbial genomes shed light on interconnected biogeochemical processes in an aquifer system.</title>
        <authorList>
            <person name="Anantharaman K."/>
            <person name="Brown C.T."/>
            <person name="Hug L.A."/>
            <person name="Sharon I."/>
            <person name="Castelle C.J."/>
            <person name="Probst A.J."/>
            <person name="Thomas B.C."/>
            <person name="Singh A."/>
            <person name="Wilkins M.J."/>
            <person name="Karaoz U."/>
            <person name="Brodie E.L."/>
            <person name="Williams K.H."/>
            <person name="Hubbard S.S."/>
            <person name="Banfield J.F."/>
        </authorList>
    </citation>
    <scope>NUCLEOTIDE SEQUENCE [LARGE SCALE GENOMIC DNA]</scope>
</reference>
<feature type="transmembrane region" description="Helical" evidence="1">
    <location>
        <begin position="115"/>
        <end position="137"/>
    </location>
</feature>
<feature type="transmembrane region" description="Helical" evidence="1">
    <location>
        <begin position="251"/>
        <end position="269"/>
    </location>
</feature>
<feature type="transmembrane region" description="Helical" evidence="1">
    <location>
        <begin position="346"/>
        <end position="366"/>
    </location>
</feature>
<evidence type="ECO:0000256" key="1">
    <source>
        <dbReference type="SAM" id="Phobius"/>
    </source>
</evidence>
<feature type="transmembrane region" description="Helical" evidence="1">
    <location>
        <begin position="289"/>
        <end position="309"/>
    </location>
</feature>
<feature type="transmembrane region" description="Helical" evidence="1">
    <location>
        <begin position="85"/>
        <end position="103"/>
    </location>
</feature>
<dbReference type="EMBL" id="MGGD01000045">
    <property type="protein sequence ID" value="OGM20072.1"/>
    <property type="molecule type" value="Genomic_DNA"/>
</dbReference>
<comment type="caution">
    <text evidence="2">The sequence shown here is derived from an EMBL/GenBank/DDBJ whole genome shotgun (WGS) entry which is preliminary data.</text>
</comment>
<dbReference type="Proteomes" id="UP000176741">
    <property type="component" value="Unassembled WGS sequence"/>
</dbReference>
<feature type="transmembrane region" description="Helical" evidence="1">
    <location>
        <begin position="211"/>
        <end position="231"/>
    </location>
</feature>
<feature type="transmembrane region" description="Helical" evidence="1">
    <location>
        <begin position="167"/>
        <end position="191"/>
    </location>
</feature>
<keyword evidence="1" id="KW-0472">Membrane</keyword>
<feature type="transmembrane region" description="Helical" evidence="1">
    <location>
        <begin position="143"/>
        <end position="160"/>
    </location>
</feature>
<keyword evidence="1" id="KW-0812">Transmembrane</keyword>